<organism evidence="11 12">
    <name type="scientific">Peptostreptococcus russellii</name>
    <dbReference type="NCBI Taxonomy" id="215200"/>
    <lineage>
        <taxon>Bacteria</taxon>
        <taxon>Bacillati</taxon>
        <taxon>Bacillota</taxon>
        <taxon>Clostridia</taxon>
        <taxon>Peptostreptococcales</taxon>
        <taxon>Peptostreptococcaceae</taxon>
        <taxon>Peptostreptococcus</taxon>
    </lineage>
</organism>
<protein>
    <recommendedName>
        <fullName evidence="2">histidine kinase</fullName>
        <ecNumber evidence="2">2.7.13.3</ecNumber>
    </recommendedName>
</protein>
<dbReference type="EC" id="2.7.13.3" evidence="2"/>
<dbReference type="InterPro" id="IPR011712">
    <property type="entry name" value="Sig_transdc_His_kin_sub3_dim/P"/>
</dbReference>
<feature type="domain" description="Signal transduction histidine kinase subgroup 3 dimerisation and phosphoacceptor" evidence="10">
    <location>
        <begin position="217"/>
        <end position="278"/>
    </location>
</feature>
<name>A0A1H8GSW6_9FIRM</name>
<dbReference type="PANTHER" id="PTHR24421:SF10">
    <property type="entry name" value="NITRATE_NITRITE SENSOR PROTEIN NARQ"/>
    <property type="match status" value="1"/>
</dbReference>
<evidence type="ECO:0000256" key="7">
    <source>
        <dbReference type="ARBA" id="ARBA00022840"/>
    </source>
</evidence>
<keyword evidence="9" id="KW-0812">Transmembrane</keyword>
<feature type="transmembrane region" description="Helical" evidence="9">
    <location>
        <begin position="31"/>
        <end position="50"/>
    </location>
</feature>
<feature type="transmembrane region" description="Helical" evidence="9">
    <location>
        <begin position="7"/>
        <end position="25"/>
    </location>
</feature>
<evidence type="ECO:0000313" key="11">
    <source>
        <dbReference type="EMBL" id="SEN47132.1"/>
    </source>
</evidence>
<keyword evidence="3" id="KW-0597">Phosphoprotein</keyword>
<proteinExistence type="predicted"/>
<dbReference type="GO" id="GO:0016020">
    <property type="term" value="C:membrane"/>
    <property type="evidence" value="ECO:0007669"/>
    <property type="project" value="InterPro"/>
</dbReference>
<evidence type="ECO:0000256" key="9">
    <source>
        <dbReference type="SAM" id="Phobius"/>
    </source>
</evidence>
<evidence type="ECO:0000256" key="8">
    <source>
        <dbReference type="ARBA" id="ARBA00023012"/>
    </source>
</evidence>
<sequence length="399" mass="46460">MTYKSFFQSRIFIILIFFISVTIIYVNYSNLYAIIPILIGLITALLGIFLNRKYHYIAFLLLYFLLVFFSLKSQFLISENIFTGYFVYFLPMFLIVDKSSCKICEASYNLAQHHNKKTIKNYFSLNFVDLYIYPLLLLLSLYCVYEVDENIANCFLFFFLSIFSYVLSILIQYSNLMEKNFFKLYSNTQKEENNLKIMYSDLINSQDEKIENAILSERNRISRDIHDSLGHLTSRGILQIGAMIVTEKDENKKEQLVELKNTLSDGMNEVRNSLHNFQNESIDLEAELTNMVNSFDFCSINFFYSVSSDLSLKEKYSIIYIVKESLTNIVKHSDADRAEINIIESKAKIYIKIFDNGNTVKNSSGGMGVFSIKKRVEELKGNIEISTENGYRMFISFDI</sequence>
<evidence type="ECO:0000259" key="10">
    <source>
        <dbReference type="Pfam" id="PF07730"/>
    </source>
</evidence>
<dbReference type="PANTHER" id="PTHR24421">
    <property type="entry name" value="NITRATE/NITRITE SENSOR PROTEIN NARX-RELATED"/>
    <property type="match status" value="1"/>
</dbReference>
<feature type="transmembrane region" description="Helical" evidence="9">
    <location>
        <begin position="150"/>
        <end position="173"/>
    </location>
</feature>
<evidence type="ECO:0000256" key="2">
    <source>
        <dbReference type="ARBA" id="ARBA00012438"/>
    </source>
</evidence>
<dbReference type="GO" id="GO:0046983">
    <property type="term" value="F:protein dimerization activity"/>
    <property type="evidence" value="ECO:0007669"/>
    <property type="project" value="InterPro"/>
</dbReference>
<keyword evidence="12" id="KW-1185">Reference proteome</keyword>
<dbReference type="Gene3D" id="3.30.565.10">
    <property type="entry name" value="Histidine kinase-like ATPase, C-terminal domain"/>
    <property type="match status" value="1"/>
</dbReference>
<evidence type="ECO:0000256" key="5">
    <source>
        <dbReference type="ARBA" id="ARBA00022741"/>
    </source>
</evidence>
<dbReference type="STRING" id="215200.SAMN05216454_10499"/>
<feature type="transmembrane region" description="Helical" evidence="9">
    <location>
        <begin position="57"/>
        <end position="77"/>
    </location>
</feature>
<dbReference type="Proteomes" id="UP000199512">
    <property type="component" value="Unassembled WGS sequence"/>
</dbReference>
<keyword evidence="6 11" id="KW-0418">Kinase</keyword>
<keyword evidence="5" id="KW-0547">Nucleotide-binding</keyword>
<dbReference type="InterPro" id="IPR036890">
    <property type="entry name" value="HATPase_C_sf"/>
</dbReference>
<keyword evidence="9" id="KW-0472">Membrane</keyword>
<gene>
    <name evidence="11" type="ORF">SAMN05216454_10499</name>
</gene>
<dbReference type="AlphaFoldDB" id="A0A1H8GSW6"/>
<dbReference type="GO" id="GO:0005524">
    <property type="term" value="F:ATP binding"/>
    <property type="evidence" value="ECO:0007669"/>
    <property type="project" value="UniProtKB-KW"/>
</dbReference>
<keyword evidence="8" id="KW-0902">Two-component regulatory system</keyword>
<dbReference type="Pfam" id="PF07730">
    <property type="entry name" value="HisKA_3"/>
    <property type="match status" value="1"/>
</dbReference>
<evidence type="ECO:0000256" key="3">
    <source>
        <dbReference type="ARBA" id="ARBA00022553"/>
    </source>
</evidence>
<dbReference type="EMBL" id="FODF01000004">
    <property type="protein sequence ID" value="SEN47132.1"/>
    <property type="molecule type" value="Genomic_DNA"/>
</dbReference>
<reference evidence="11 12" key="1">
    <citation type="submission" date="2016-10" db="EMBL/GenBank/DDBJ databases">
        <authorList>
            <person name="de Groot N.N."/>
        </authorList>
    </citation>
    <scope>NUCLEOTIDE SEQUENCE [LARGE SCALE GENOMIC DNA]</scope>
    <source>
        <strain evidence="11 12">Calf135</strain>
    </source>
</reference>
<dbReference type="Gene3D" id="1.20.5.1930">
    <property type="match status" value="1"/>
</dbReference>
<comment type="catalytic activity">
    <reaction evidence="1">
        <text>ATP + protein L-histidine = ADP + protein N-phospho-L-histidine.</text>
        <dbReference type="EC" id="2.7.13.3"/>
    </reaction>
</comment>
<keyword evidence="9" id="KW-1133">Transmembrane helix</keyword>
<dbReference type="InterPro" id="IPR050482">
    <property type="entry name" value="Sensor_HK_TwoCompSys"/>
</dbReference>
<feature type="transmembrane region" description="Helical" evidence="9">
    <location>
        <begin position="122"/>
        <end position="144"/>
    </location>
</feature>
<dbReference type="GO" id="GO:0000155">
    <property type="term" value="F:phosphorelay sensor kinase activity"/>
    <property type="evidence" value="ECO:0007669"/>
    <property type="project" value="InterPro"/>
</dbReference>
<keyword evidence="4" id="KW-0808">Transferase</keyword>
<keyword evidence="7" id="KW-0067">ATP-binding</keyword>
<evidence type="ECO:0000256" key="6">
    <source>
        <dbReference type="ARBA" id="ARBA00022777"/>
    </source>
</evidence>
<evidence type="ECO:0000256" key="1">
    <source>
        <dbReference type="ARBA" id="ARBA00000085"/>
    </source>
</evidence>
<dbReference type="OrthoDB" id="9781904at2"/>
<evidence type="ECO:0000313" key="12">
    <source>
        <dbReference type="Proteomes" id="UP000199512"/>
    </source>
</evidence>
<accession>A0A1H8GSW6</accession>
<evidence type="ECO:0000256" key="4">
    <source>
        <dbReference type="ARBA" id="ARBA00022679"/>
    </source>
</evidence>
<dbReference type="SUPFAM" id="SSF55874">
    <property type="entry name" value="ATPase domain of HSP90 chaperone/DNA topoisomerase II/histidine kinase"/>
    <property type="match status" value="1"/>
</dbReference>